<dbReference type="NCBIfam" id="TIGR00229">
    <property type="entry name" value="sensory_box"/>
    <property type="match status" value="1"/>
</dbReference>
<dbReference type="SUPFAM" id="SSF55785">
    <property type="entry name" value="PYP-like sensor domain (PAS domain)"/>
    <property type="match status" value="2"/>
</dbReference>
<evidence type="ECO:0000313" key="3">
    <source>
        <dbReference type="EMBL" id="QJW84217.1"/>
    </source>
</evidence>
<keyword evidence="4" id="KW-1185">Reference proteome</keyword>
<dbReference type="InterPro" id="IPR000700">
    <property type="entry name" value="PAS-assoc_C"/>
</dbReference>
<dbReference type="Pfam" id="PF08448">
    <property type="entry name" value="PAS_4"/>
    <property type="match status" value="1"/>
</dbReference>
<accession>A0ABX6P3B5</accession>
<organism evidence="3 4">
    <name type="scientific">Ramlibacter terrae</name>
    <dbReference type="NCBI Taxonomy" id="2732511"/>
    <lineage>
        <taxon>Bacteria</taxon>
        <taxon>Pseudomonadati</taxon>
        <taxon>Pseudomonadota</taxon>
        <taxon>Betaproteobacteria</taxon>
        <taxon>Burkholderiales</taxon>
        <taxon>Comamonadaceae</taxon>
        <taxon>Ramlibacter</taxon>
    </lineage>
</organism>
<name>A0ABX6P3B5_9BURK</name>
<reference evidence="3 4" key="1">
    <citation type="submission" date="2020-05" db="EMBL/GenBank/DDBJ databases">
        <title>Ramlibacter rhizophilus sp. nov., isolated from rhizosphere soil of national flower Mugunghwa from South Korea.</title>
        <authorList>
            <person name="Zheng-Fei Y."/>
            <person name="Huan T."/>
        </authorList>
    </citation>
    <scope>NUCLEOTIDE SEQUENCE [LARGE SCALE GENOMIC DNA]</scope>
    <source>
        <strain evidence="3 4">H242</strain>
    </source>
</reference>
<dbReference type="InterPro" id="IPR013656">
    <property type="entry name" value="PAS_4"/>
</dbReference>
<gene>
    <name evidence="3" type="ORF">HK414_11350</name>
</gene>
<feature type="domain" description="PAC" evidence="2">
    <location>
        <begin position="11"/>
        <end position="63"/>
    </location>
</feature>
<dbReference type="Proteomes" id="UP000500826">
    <property type="component" value="Chromosome"/>
</dbReference>
<reference evidence="3 4" key="2">
    <citation type="submission" date="2020-05" db="EMBL/GenBank/DDBJ databases">
        <authorList>
            <person name="Khan S.A."/>
            <person name="Jeon C.O."/>
            <person name="Chun B.H."/>
        </authorList>
    </citation>
    <scope>NUCLEOTIDE SEQUENCE [LARGE SCALE GENOMIC DNA]</scope>
    <source>
        <strain evidence="3 4">H242</strain>
    </source>
</reference>
<evidence type="ECO:0000259" key="2">
    <source>
        <dbReference type="PROSITE" id="PS50113"/>
    </source>
</evidence>
<feature type="region of interest" description="Disordered" evidence="1">
    <location>
        <begin position="87"/>
        <end position="113"/>
    </location>
</feature>
<evidence type="ECO:0000313" key="4">
    <source>
        <dbReference type="Proteomes" id="UP000500826"/>
    </source>
</evidence>
<sequence length="113" mass="12343">MADVLAGRSRENYETVRRRKDGSEVNVALNVSPVRDSRGRVIAGTATARDITGQLAASEALRQSEERMRMVVENALEYAIFSTDLDGRVTTGTAGPSACSGTPRRRSRDSRRT</sequence>
<dbReference type="Gene3D" id="3.30.450.20">
    <property type="entry name" value="PAS domain"/>
    <property type="match status" value="2"/>
</dbReference>
<feature type="compositionally biased region" description="Basic residues" evidence="1">
    <location>
        <begin position="103"/>
        <end position="113"/>
    </location>
</feature>
<dbReference type="InterPro" id="IPR035965">
    <property type="entry name" value="PAS-like_dom_sf"/>
</dbReference>
<dbReference type="EMBL" id="CP053418">
    <property type="protein sequence ID" value="QJW84217.1"/>
    <property type="molecule type" value="Genomic_DNA"/>
</dbReference>
<proteinExistence type="predicted"/>
<evidence type="ECO:0000256" key="1">
    <source>
        <dbReference type="SAM" id="MobiDB-lite"/>
    </source>
</evidence>
<protein>
    <submittedName>
        <fullName evidence="3">PAS domain S-box protein</fullName>
    </submittedName>
</protein>
<dbReference type="InterPro" id="IPR000014">
    <property type="entry name" value="PAS"/>
</dbReference>
<dbReference type="PROSITE" id="PS50113">
    <property type="entry name" value="PAC"/>
    <property type="match status" value="1"/>
</dbReference>